<keyword evidence="3" id="KW-0804">Transcription</keyword>
<dbReference type="SUPFAM" id="SSF55781">
    <property type="entry name" value="GAF domain-like"/>
    <property type="match status" value="1"/>
</dbReference>
<dbReference type="RefSeq" id="WP_106350473.1">
    <property type="nucleotide sequence ID" value="NZ_PVUE01000019.1"/>
</dbReference>
<comment type="caution">
    <text evidence="6">The sequence shown here is derived from an EMBL/GenBank/DDBJ whole genome shotgun (WGS) entry which is preliminary data.</text>
</comment>
<dbReference type="SMART" id="SM00346">
    <property type="entry name" value="HTH_ICLR"/>
    <property type="match status" value="1"/>
</dbReference>
<dbReference type="InterPro" id="IPR014757">
    <property type="entry name" value="Tscrpt_reg_IclR_C"/>
</dbReference>
<dbReference type="EMBL" id="PVUE01000019">
    <property type="protein sequence ID" value="PRZ39070.1"/>
    <property type="molecule type" value="Genomic_DNA"/>
</dbReference>
<name>A0A2T0ZRU0_9ACTN</name>
<dbReference type="Gene3D" id="1.10.10.10">
    <property type="entry name" value="Winged helix-like DNA-binding domain superfamily/Winged helix DNA-binding domain"/>
    <property type="match status" value="1"/>
</dbReference>
<dbReference type="PROSITE" id="PS51078">
    <property type="entry name" value="ICLR_ED"/>
    <property type="match status" value="1"/>
</dbReference>
<dbReference type="GO" id="GO:0003700">
    <property type="term" value="F:DNA-binding transcription factor activity"/>
    <property type="evidence" value="ECO:0007669"/>
    <property type="project" value="TreeGrafter"/>
</dbReference>
<dbReference type="InterPro" id="IPR036390">
    <property type="entry name" value="WH_DNA-bd_sf"/>
</dbReference>
<dbReference type="AlphaFoldDB" id="A0A2T0ZRU0"/>
<feature type="domain" description="HTH iclR-type" evidence="4">
    <location>
        <begin position="10"/>
        <end position="71"/>
    </location>
</feature>
<dbReference type="SUPFAM" id="SSF46785">
    <property type="entry name" value="Winged helix' DNA-binding domain"/>
    <property type="match status" value="1"/>
</dbReference>
<evidence type="ECO:0000256" key="2">
    <source>
        <dbReference type="ARBA" id="ARBA00023125"/>
    </source>
</evidence>
<dbReference type="InterPro" id="IPR029016">
    <property type="entry name" value="GAF-like_dom_sf"/>
</dbReference>
<organism evidence="6 7">
    <name type="scientific">Antricoccus suffuscus</name>
    <dbReference type="NCBI Taxonomy" id="1629062"/>
    <lineage>
        <taxon>Bacteria</taxon>
        <taxon>Bacillati</taxon>
        <taxon>Actinomycetota</taxon>
        <taxon>Actinomycetes</taxon>
        <taxon>Geodermatophilales</taxon>
        <taxon>Antricoccaceae</taxon>
        <taxon>Antricoccus</taxon>
    </lineage>
</organism>
<dbReference type="Proteomes" id="UP000237752">
    <property type="component" value="Unassembled WGS sequence"/>
</dbReference>
<sequence length="260" mass="27975">MTTTPVQERNSSTVKSFAVLELLGQAGVPMALADIARATDLNKTTARRFLATLCDLGYVERLPDGTHKLTARVLDLSSMYFRTTVLPTHAMPHLERFCRDTHTSTSLAILDRTETVYTAHVSEREALSVGVQIGTRLPAHATAVGKVLLSQLAAPEVERLYAGHPLTAHTSRTITTLPDLVGALGEIRRQGFAVSEEEYEPGVRGAACAMTAADGSVIGAINVSVRTENVARIDFYSDILPRLLRTAYDIAADAGRTGTA</sequence>
<dbReference type="InterPro" id="IPR005471">
    <property type="entry name" value="Tscrpt_reg_IclR_N"/>
</dbReference>
<dbReference type="GO" id="GO:0045892">
    <property type="term" value="P:negative regulation of DNA-templated transcription"/>
    <property type="evidence" value="ECO:0007669"/>
    <property type="project" value="TreeGrafter"/>
</dbReference>
<dbReference type="Pfam" id="PF01614">
    <property type="entry name" value="IclR_C"/>
    <property type="match status" value="1"/>
</dbReference>
<evidence type="ECO:0000313" key="6">
    <source>
        <dbReference type="EMBL" id="PRZ39070.1"/>
    </source>
</evidence>
<dbReference type="Gene3D" id="3.30.450.40">
    <property type="match status" value="1"/>
</dbReference>
<dbReference type="InterPro" id="IPR036388">
    <property type="entry name" value="WH-like_DNA-bd_sf"/>
</dbReference>
<dbReference type="PROSITE" id="PS51077">
    <property type="entry name" value="HTH_ICLR"/>
    <property type="match status" value="1"/>
</dbReference>
<evidence type="ECO:0000256" key="1">
    <source>
        <dbReference type="ARBA" id="ARBA00023015"/>
    </source>
</evidence>
<dbReference type="InterPro" id="IPR050707">
    <property type="entry name" value="HTH_MetabolicPath_Reg"/>
</dbReference>
<keyword evidence="1" id="KW-0805">Transcription regulation</keyword>
<gene>
    <name evidence="6" type="ORF">CLV47_11916</name>
</gene>
<keyword evidence="2" id="KW-0238">DNA-binding</keyword>
<evidence type="ECO:0000256" key="3">
    <source>
        <dbReference type="ARBA" id="ARBA00023163"/>
    </source>
</evidence>
<dbReference type="PANTHER" id="PTHR30136">
    <property type="entry name" value="HELIX-TURN-HELIX TRANSCRIPTIONAL REGULATOR, ICLR FAMILY"/>
    <property type="match status" value="1"/>
</dbReference>
<proteinExistence type="predicted"/>
<evidence type="ECO:0000259" key="4">
    <source>
        <dbReference type="PROSITE" id="PS51077"/>
    </source>
</evidence>
<reference evidence="6 7" key="1">
    <citation type="submission" date="2018-03" db="EMBL/GenBank/DDBJ databases">
        <title>Genomic Encyclopedia of Archaeal and Bacterial Type Strains, Phase II (KMG-II): from individual species to whole genera.</title>
        <authorList>
            <person name="Goeker M."/>
        </authorList>
    </citation>
    <scope>NUCLEOTIDE SEQUENCE [LARGE SCALE GENOMIC DNA]</scope>
    <source>
        <strain evidence="6 7">DSM 100065</strain>
    </source>
</reference>
<accession>A0A2T0ZRU0</accession>
<dbReference type="GO" id="GO:0003677">
    <property type="term" value="F:DNA binding"/>
    <property type="evidence" value="ECO:0007669"/>
    <property type="project" value="UniProtKB-KW"/>
</dbReference>
<evidence type="ECO:0000259" key="5">
    <source>
        <dbReference type="PROSITE" id="PS51078"/>
    </source>
</evidence>
<dbReference type="OrthoDB" id="9807558at2"/>
<evidence type="ECO:0000313" key="7">
    <source>
        <dbReference type="Proteomes" id="UP000237752"/>
    </source>
</evidence>
<dbReference type="Pfam" id="PF09339">
    <property type="entry name" value="HTH_IclR"/>
    <property type="match status" value="1"/>
</dbReference>
<feature type="domain" description="IclR-ED" evidence="5">
    <location>
        <begin position="72"/>
        <end position="256"/>
    </location>
</feature>
<dbReference type="PANTHER" id="PTHR30136:SF34">
    <property type="entry name" value="TRANSCRIPTIONAL REGULATOR"/>
    <property type="match status" value="1"/>
</dbReference>
<keyword evidence="7" id="KW-1185">Reference proteome</keyword>
<protein>
    <submittedName>
        <fullName evidence="6">IclR family transcriptional regulator</fullName>
    </submittedName>
</protein>